<dbReference type="EMBL" id="VCGU01000002">
    <property type="protein sequence ID" value="TRY79151.1"/>
    <property type="molecule type" value="Genomic_DNA"/>
</dbReference>
<reference evidence="2 3" key="1">
    <citation type="journal article" date="2018" name="Nat. Ecol. Evol.">
        <title>Genomic signatures of mitonuclear coevolution across populations of Tigriopus californicus.</title>
        <authorList>
            <person name="Barreto F.S."/>
            <person name="Watson E.T."/>
            <person name="Lima T.G."/>
            <person name="Willett C.S."/>
            <person name="Edmands S."/>
            <person name="Li W."/>
            <person name="Burton R.S."/>
        </authorList>
    </citation>
    <scope>NUCLEOTIDE SEQUENCE [LARGE SCALE GENOMIC DNA]</scope>
    <source>
        <strain evidence="2 3">San Diego</strain>
    </source>
</reference>
<dbReference type="Proteomes" id="UP000318571">
    <property type="component" value="Chromosome 6"/>
</dbReference>
<protein>
    <submittedName>
        <fullName evidence="2">Uncharacterized protein</fullName>
    </submittedName>
</protein>
<feature type="compositionally biased region" description="Low complexity" evidence="1">
    <location>
        <begin position="755"/>
        <end position="769"/>
    </location>
</feature>
<accession>A0A553PN86</accession>
<evidence type="ECO:0000313" key="2">
    <source>
        <dbReference type="EMBL" id="TRY79151.1"/>
    </source>
</evidence>
<feature type="compositionally biased region" description="Basic and acidic residues" evidence="1">
    <location>
        <begin position="737"/>
        <end position="747"/>
    </location>
</feature>
<name>A0A553PN86_TIGCA</name>
<feature type="region of interest" description="Disordered" evidence="1">
    <location>
        <begin position="737"/>
        <end position="769"/>
    </location>
</feature>
<feature type="region of interest" description="Disordered" evidence="1">
    <location>
        <begin position="73"/>
        <end position="144"/>
    </location>
</feature>
<keyword evidence="3" id="KW-1185">Reference proteome</keyword>
<proteinExistence type="predicted"/>
<feature type="compositionally biased region" description="Low complexity" evidence="1">
    <location>
        <begin position="421"/>
        <end position="441"/>
    </location>
</feature>
<feature type="region of interest" description="Disordered" evidence="1">
    <location>
        <begin position="370"/>
        <end position="481"/>
    </location>
</feature>
<gene>
    <name evidence="2" type="ORF">TCAL_16124</name>
</gene>
<feature type="non-terminal residue" evidence="2">
    <location>
        <position position="1"/>
    </location>
</feature>
<dbReference type="AlphaFoldDB" id="A0A553PN86"/>
<comment type="caution">
    <text evidence="2">The sequence shown here is derived from an EMBL/GenBank/DDBJ whole genome shotgun (WGS) entry which is preliminary data.</text>
</comment>
<feature type="compositionally biased region" description="Acidic residues" evidence="1">
    <location>
        <begin position="558"/>
        <end position="567"/>
    </location>
</feature>
<evidence type="ECO:0000256" key="1">
    <source>
        <dbReference type="SAM" id="MobiDB-lite"/>
    </source>
</evidence>
<sequence length="1007" mass="113596">SQLSTTLSLNLYFPLQADTVAEFGGWTQTLTAEIQRLSASTQIEDTQPPRGDCVSLQDSRDFDEDDQTILDLSSLGPASFVEDSTSTLSLPKQPRTPVPTPRTSSASPLTTQSTPLEQYQAEPQVRHQISETEDQEAEEVPEADTVIETSFPVKEVEIEISPVDSMIPNQEDEKEPLPYDSLEIANMERDRNEQSLSPETQPKIYINTSGQWVVEENENALGSLHVAKPVQAVCEDSMAFDDDIPDEWKENNSLPIRRCVPVEDPGASSSGEESQCQVAPGVIMDVIEELDEERTASEEDMLDQHRHYVHDNTSSPTRRIYSTSPTGRITSPELVQQVEKSFGNGNTVSTTTTNYYEDPEALNHKQIMRNQQHKPVGKPLTSAALQPMSPDTASTFAPRHFHEFDIHNDSNHHHHHHNHSNKTSPSPPSSRSRSSSRQMLPSHRHSYQSRFSEERISPDTITSNDSGVVDPHDEIFSPNGSTQGHQIGLTTLHGSNSNICVKNIAKFWEDVSKKLEDTEAEDQNMSKKWFSMPDLKMKKTQGTRKVRYEDHPVPPVLFEDEYEDDQESSQFQETARQAREARHSVSGPSDAIKDEYTRPIMRSDYEVDDRGVCALVPIRERKKLFETLASSAQRNKMKQWSSMPSLDIPKNKDFYQRHNYGQYSRQYQPAPITPTGPILDTLYNKKQAIGTEDRVSTANLYHAKPAPIIPDYSHSNKSVSKESSDDYELTPLRDRMRAFQSPEKEPVSKPVVSMPKTVSPSVKPTPPSTVSVASVLPIPQVPERKSSPTANLHHARPYEMEPPVRHISEDDAASLADSVASSHTSSSTVISASKINGYSPNTHQTLIPTYSWNDESNGEIYNDKMDHNEILYVVENGQEYPLESVSKRKSLFQSTDNIHDSSLMRHSGLTMPKDIMKSEPMLLTEQKVREYRQSQYDLIAHSDESEDLEDQEILDQYDELVRKSHAATLEDRKYTIKASKVPYIEEEQDVLQKINVVRAMKEKFLVG</sequence>
<feature type="compositionally biased region" description="Acidic residues" evidence="1">
    <location>
        <begin position="131"/>
        <end position="142"/>
    </location>
</feature>
<organism evidence="2 3">
    <name type="scientific">Tigriopus californicus</name>
    <name type="common">Marine copepod</name>
    <dbReference type="NCBI Taxonomy" id="6832"/>
    <lineage>
        <taxon>Eukaryota</taxon>
        <taxon>Metazoa</taxon>
        <taxon>Ecdysozoa</taxon>
        <taxon>Arthropoda</taxon>
        <taxon>Crustacea</taxon>
        <taxon>Multicrustacea</taxon>
        <taxon>Hexanauplia</taxon>
        <taxon>Copepoda</taxon>
        <taxon>Harpacticoida</taxon>
        <taxon>Harpacticidae</taxon>
        <taxon>Tigriopus</taxon>
    </lineage>
</organism>
<feature type="compositionally biased region" description="Basic and acidic residues" evidence="1">
    <location>
        <begin position="400"/>
        <end position="411"/>
    </location>
</feature>
<evidence type="ECO:0000313" key="3">
    <source>
        <dbReference type="Proteomes" id="UP000318571"/>
    </source>
</evidence>
<feature type="region of interest" description="Disordered" evidence="1">
    <location>
        <begin position="541"/>
        <end position="597"/>
    </location>
</feature>